<evidence type="ECO:0000313" key="4">
    <source>
        <dbReference type="WBParaSite" id="TASK_0000292101-mRNA-1"/>
    </source>
</evidence>
<keyword evidence="3" id="KW-1185">Reference proteome</keyword>
<evidence type="ECO:0000313" key="3">
    <source>
        <dbReference type="Proteomes" id="UP000282613"/>
    </source>
</evidence>
<evidence type="ECO:0000313" key="2">
    <source>
        <dbReference type="EMBL" id="VDK26605.1"/>
    </source>
</evidence>
<organism evidence="4">
    <name type="scientific">Taenia asiatica</name>
    <name type="common">Asian tapeworm</name>
    <dbReference type="NCBI Taxonomy" id="60517"/>
    <lineage>
        <taxon>Eukaryota</taxon>
        <taxon>Metazoa</taxon>
        <taxon>Spiralia</taxon>
        <taxon>Lophotrochozoa</taxon>
        <taxon>Platyhelminthes</taxon>
        <taxon>Cestoda</taxon>
        <taxon>Eucestoda</taxon>
        <taxon>Cyclophyllidea</taxon>
        <taxon>Taeniidae</taxon>
        <taxon>Taenia</taxon>
    </lineage>
</organism>
<proteinExistence type="predicted"/>
<sequence length="191" mass="21422">MNYVYIIVPMCFSLLLFTLTVGYLLLVKYKASRLLESIRRDMIMKHCSPEFVSKAPDVTYGHVPFTGVYREPSMSMVQQACVQSQPLHMLSGSGGFDSVHTLDANSDVIEVPLRPYVHHSSSSSEGMGGIYYGRIAYHNRHKTIEEGGSGIGVEGGRDTPLEYPQHQFVDEFGPATAYSHQEYQNELPKLR</sequence>
<gene>
    <name evidence="2" type="ORF">TASK_LOCUS2922</name>
</gene>
<reference evidence="4" key="1">
    <citation type="submission" date="2017-02" db="UniProtKB">
        <authorList>
            <consortium name="WormBaseParasite"/>
        </authorList>
    </citation>
    <scope>IDENTIFICATION</scope>
</reference>
<keyword evidence="1" id="KW-1133">Transmembrane helix</keyword>
<keyword evidence="1" id="KW-0812">Transmembrane</keyword>
<dbReference type="AlphaFoldDB" id="A0A0R3VZS7"/>
<dbReference type="Proteomes" id="UP000282613">
    <property type="component" value="Unassembled WGS sequence"/>
</dbReference>
<name>A0A0R3VZS7_TAEAS</name>
<protein>
    <submittedName>
        <fullName evidence="4">Secreted protein</fullName>
    </submittedName>
</protein>
<feature type="transmembrane region" description="Helical" evidence="1">
    <location>
        <begin position="6"/>
        <end position="26"/>
    </location>
</feature>
<dbReference type="WBParaSite" id="TASK_0000292101-mRNA-1">
    <property type="protein sequence ID" value="TASK_0000292101-mRNA-1"/>
    <property type="gene ID" value="TASK_0000292101"/>
</dbReference>
<reference evidence="2 3" key="2">
    <citation type="submission" date="2018-11" db="EMBL/GenBank/DDBJ databases">
        <authorList>
            <consortium name="Pathogen Informatics"/>
        </authorList>
    </citation>
    <scope>NUCLEOTIDE SEQUENCE [LARGE SCALE GENOMIC DNA]</scope>
</reference>
<evidence type="ECO:0000256" key="1">
    <source>
        <dbReference type="SAM" id="Phobius"/>
    </source>
</evidence>
<accession>A0A0R3VZS7</accession>
<keyword evidence="1" id="KW-0472">Membrane</keyword>
<dbReference type="EMBL" id="UYRS01004072">
    <property type="protein sequence ID" value="VDK26605.1"/>
    <property type="molecule type" value="Genomic_DNA"/>
</dbReference>